<evidence type="ECO:0000313" key="7">
    <source>
        <dbReference type="Proteomes" id="UP000231493"/>
    </source>
</evidence>
<evidence type="ECO:0000313" key="5">
    <source>
        <dbReference type="Proteomes" id="UP000228560"/>
    </source>
</evidence>
<gene>
    <name evidence="4" type="ORF">CO097_03900</name>
    <name evidence="3" type="ORF">COZ07_03255</name>
    <name evidence="2" type="ORF">COZ58_02740</name>
</gene>
<dbReference type="Proteomes" id="UP000230646">
    <property type="component" value="Unassembled WGS sequence"/>
</dbReference>
<dbReference type="EMBL" id="PFKO01000115">
    <property type="protein sequence ID" value="PIY33176.1"/>
    <property type="molecule type" value="Genomic_DNA"/>
</dbReference>
<evidence type="ECO:0000313" key="2">
    <source>
        <dbReference type="EMBL" id="PIX34718.1"/>
    </source>
</evidence>
<evidence type="ECO:0000256" key="1">
    <source>
        <dbReference type="SAM" id="Phobius"/>
    </source>
</evidence>
<dbReference type="EMBL" id="PFIP01000051">
    <property type="protein sequence ID" value="PIX34718.1"/>
    <property type="molecule type" value="Genomic_DNA"/>
</dbReference>
<evidence type="ECO:0000313" key="3">
    <source>
        <dbReference type="EMBL" id="PIY33176.1"/>
    </source>
</evidence>
<accession>A0A2M8CD72</accession>
<sequence>MSIGLFIFIFYILIILFSWLQNQIKKSSILNQKKDETIVNQATNQDKVKLPEYSDNYENIKDIEDKDKIIIDDEVKEFYEQQEIKHLTNKPLVIDEEDFISNQKNELREYLSNNIFINGIILSEILAPPRAVKPYKFKRKNRFV</sequence>
<feature type="transmembrane region" description="Helical" evidence="1">
    <location>
        <begin position="6"/>
        <end position="24"/>
    </location>
</feature>
<protein>
    <submittedName>
        <fullName evidence="2">Uncharacterized protein</fullName>
    </submittedName>
</protein>
<keyword evidence="1" id="KW-0472">Membrane</keyword>
<dbReference type="EMBL" id="PFTV01000096">
    <property type="protein sequence ID" value="PJB56969.1"/>
    <property type="molecule type" value="Genomic_DNA"/>
</dbReference>
<organism evidence="2 7">
    <name type="scientific">Candidatus Infernicultor aquiphilus</name>
    <dbReference type="NCBI Taxonomy" id="1805029"/>
    <lineage>
        <taxon>Bacteria</taxon>
        <taxon>Pseudomonadati</taxon>
        <taxon>Atribacterota</taxon>
        <taxon>Candidatus Phoenicimicrobiia</taxon>
        <taxon>Candidatus Pheonicimicrobiales</taxon>
        <taxon>Candidatus Phoenicimicrobiaceae</taxon>
        <taxon>Candidatus Infernicultor</taxon>
    </lineage>
</organism>
<reference evidence="5 6" key="1">
    <citation type="submission" date="2017-09" db="EMBL/GenBank/DDBJ databases">
        <title>Depth-based differentiation of microbial function through sediment-hosted aquifers and enrichment of novel symbionts in the deep terrestrial subsurface.</title>
        <authorList>
            <person name="Probst A.J."/>
            <person name="Ladd B."/>
            <person name="Jarett J.K."/>
            <person name="Geller-Mcgrath D.E."/>
            <person name="Sieber C.M."/>
            <person name="Emerson J.B."/>
            <person name="Anantharaman K."/>
            <person name="Thomas B.C."/>
            <person name="Malmstrom R."/>
            <person name="Stieglmeier M."/>
            <person name="Klingl A."/>
            <person name="Woyke T."/>
            <person name="Ryan C.M."/>
            <person name="Banfield J.F."/>
        </authorList>
    </citation>
    <scope>NUCLEOTIDE SEQUENCE [LARGE SCALE GENOMIC DNA]</scope>
    <source>
        <strain evidence="3">CG_4_10_14_3_um_filter_34_13</strain>
        <strain evidence="4">CG_4_9_14_3_um_filter_33_16</strain>
    </source>
</reference>
<evidence type="ECO:0000313" key="4">
    <source>
        <dbReference type="EMBL" id="PJB56969.1"/>
    </source>
</evidence>
<name>A0A2M7K9A3_9BACT</name>
<dbReference type="Proteomes" id="UP000231493">
    <property type="component" value="Unassembled WGS sequence"/>
</dbReference>
<reference evidence="2" key="2">
    <citation type="submission" date="2017-09" db="EMBL/GenBank/DDBJ databases">
        <title>Depth-based differentiation of microbial function through sediment-hosted aquifers and enrichment of novel symbionts in the deep terrestrial subsurface.</title>
        <authorList>
            <person name="Probst A.J."/>
            <person name="Ladd B."/>
            <person name="Jarett J.K."/>
            <person name="Geller-Mcgrath D.E."/>
            <person name="Sieber C.M.K."/>
            <person name="Emerson J.B."/>
            <person name="Anantharaman K."/>
            <person name="Thomas B.C."/>
            <person name="Malmstrom R."/>
            <person name="Stieglmeier M."/>
            <person name="Klingl A."/>
            <person name="Woyke T."/>
            <person name="Ryan C.M."/>
            <person name="Banfield J.F."/>
        </authorList>
    </citation>
    <scope>NUCLEOTIDE SEQUENCE</scope>
    <source>
        <strain evidence="2">CG_4_8_14_3_um_filter_34_18</strain>
    </source>
</reference>
<accession>A0A2M7PSK0</accession>
<evidence type="ECO:0000313" key="6">
    <source>
        <dbReference type="Proteomes" id="UP000230646"/>
    </source>
</evidence>
<dbReference type="AlphaFoldDB" id="A0A2M7K9A3"/>
<keyword evidence="1" id="KW-1133">Transmembrane helix</keyword>
<dbReference type="RefSeq" id="WP_406607162.1">
    <property type="nucleotide sequence ID" value="NZ_PFKO01000115.1"/>
</dbReference>
<proteinExistence type="predicted"/>
<accession>A0A2M7K9A3</accession>
<dbReference type="Proteomes" id="UP000228560">
    <property type="component" value="Unassembled WGS sequence"/>
</dbReference>
<keyword evidence="1" id="KW-0812">Transmembrane</keyword>
<comment type="caution">
    <text evidence="2">The sequence shown here is derived from an EMBL/GenBank/DDBJ whole genome shotgun (WGS) entry which is preliminary data.</text>
</comment>